<dbReference type="AlphaFoldDB" id="A0AA97PPY2"/>
<feature type="compositionally biased region" description="Low complexity" evidence="1">
    <location>
        <begin position="18"/>
        <end position="28"/>
    </location>
</feature>
<dbReference type="EMBL" id="JH793268">
    <property type="protein sequence ID" value="ELQ42398.1"/>
    <property type="molecule type" value="Genomic_DNA"/>
</dbReference>
<name>A0AA97PPY2_PYRO3</name>
<gene>
    <name evidence="2" type="ORF">OOU_Y34scaffold00211g15</name>
</gene>
<reference evidence="2" key="1">
    <citation type="journal article" date="2012" name="PLoS Genet.">
        <title>Comparative analysis of the genomes of two field isolates of the rice blast fungus Magnaporthe oryzae.</title>
        <authorList>
            <person name="Xue M."/>
            <person name="Yang J."/>
            <person name="Li Z."/>
            <person name="Hu S."/>
            <person name="Yao N."/>
            <person name="Dean R.A."/>
            <person name="Zhao W."/>
            <person name="Shen M."/>
            <person name="Zhang H."/>
            <person name="Li C."/>
            <person name="Liu L."/>
            <person name="Cao L."/>
            <person name="Xu X."/>
            <person name="Xing Y."/>
            <person name="Hsiang T."/>
            <person name="Zhang Z."/>
            <person name="Xu J.R."/>
            <person name="Peng Y.L."/>
        </authorList>
    </citation>
    <scope>NUCLEOTIDE SEQUENCE</scope>
    <source>
        <strain evidence="2">Y34</strain>
    </source>
</reference>
<evidence type="ECO:0000313" key="2">
    <source>
        <dbReference type="EMBL" id="ELQ42398.1"/>
    </source>
</evidence>
<feature type="region of interest" description="Disordered" evidence="1">
    <location>
        <begin position="531"/>
        <end position="563"/>
    </location>
</feature>
<feature type="compositionally biased region" description="Low complexity" evidence="1">
    <location>
        <begin position="89"/>
        <end position="105"/>
    </location>
</feature>
<feature type="compositionally biased region" description="Polar residues" evidence="1">
    <location>
        <begin position="229"/>
        <end position="241"/>
    </location>
</feature>
<feature type="compositionally biased region" description="Polar residues" evidence="1">
    <location>
        <begin position="494"/>
        <end position="515"/>
    </location>
</feature>
<dbReference type="Proteomes" id="UP000011086">
    <property type="component" value="Unassembled WGS sequence"/>
</dbReference>
<feature type="compositionally biased region" description="Polar residues" evidence="1">
    <location>
        <begin position="67"/>
        <end position="77"/>
    </location>
</feature>
<protein>
    <submittedName>
        <fullName evidence="2">Uncharacterized protein</fullName>
    </submittedName>
</protein>
<feature type="compositionally biased region" description="Low complexity" evidence="1">
    <location>
        <begin position="334"/>
        <end position="348"/>
    </location>
</feature>
<organism evidence="2">
    <name type="scientific">Pyricularia oryzae (strain Y34)</name>
    <name type="common">Rice blast fungus</name>
    <name type="synonym">Magnaporthe oryzae</name>
    <dbReference type="NCBI Taxonomy" id="1143189"/>
    <lineage>
        <taxon>Eukaryota</taxon>
        <taxon>Fungi</taxon>
        <taxon>Dikarya</taxon>
        <taxon>Ascomycota</taxon>
        <taxon>Pezizomycotina</taxon>
        <taxon>Sordariomycetes</taxon>
        <taxon>Sordariomycetidae</taxon>
        <taxon>Magnaporthales</taxon>
        <taxon>Pyriculariaceae</taxon>
        <taxon>Pyricularia</taxon>
    </lineage>
</organism>
<feature type="region of interest" description="Disordered" evidence="1">
    <location>
        <begin position="216"/>
        <end position="515"/>
    </location>
</feature>
<proteinExistence type="predicted"/>
<feature type="compositionally biased region" description="Basic residues" evidence="1">
    <location>
        <begin position="295"/>
        <end position="304"/>
    </location>
</feature>
<accession>A0AA97PPY2</accession>
<feature type="compositionally biased region" description="Basic and acidic residues" evidence="1">
    <location>
        <begin position="399"/>
        <end position="427"/>
    </location>
</feature>
<evidence type="ECO:0000256" key="1">
    <source>
        <dbReference type="SAM" id="MobiDB-lite"/>
    </source>
</evidence>
<feature type="compositionally biased region" description="Basic and acidic residues" evidence="1">
    <location>
        <begin position="454"/>
        <end position="466"/>
    </location>
</feature>
<feature type="region of interest" description="Disordered" evidence="1">
    <location>
        <begin position="1"/>
        <end position="48"/>
    </location>
</feature>
<feature type="compositionally biased region" description="Low complexity" evidence="1">
    <location>
        <begin position="135"/>
        <end position="144"/>
    </location>
</feature>
<feature type="region of interest" description="Disordered" evidence="1">
    <location>
        <begin position="67"/>
        <end position="177"/>
    </location>
</feature>
<feature type="compositionally biased region" description="Polar residues" evidence="1">
    <location>
        <begin position="157"/>
        <end position="175"/>
    </location>
</feature>
<sequence length="594" mass="64858">MQKMAEPPQPQQHPNLPSFAARAAIARSRFQEGSMNDRVSAVPPADFLGSAQGEEIIEVGRLAYTTTASSDTTFNASRDNDKSKMNRRSVQSNVSGGSSSSKKSSFFGPLLDGLKEKLGIGRSKSSHNFGKDSRSGSSSSSVGSNDGVHAPPPLPQQPFSSAHIISNSAPNTPTFPNFDAAAAATAGGARPTREEIMASYQNLMKSGFFDAHVIQSSRHAPPGSRPGTLPSQMSQARPSTSHGRHQSDQFQFPNRDREVEQQAYTQQPESPYRGTKRSRADGDEAGHGGSTAGHRLIKKLRKSTSRLADRKPFGGQPLSSPTEETFTGLGIMNQQPQQQQQQQQQQQPGNDHDGALSGMKKLTKSLSRKNLTGSLRGRDKGLVSNEQTLPDIAAGWTGRQDHRHESDLPRQRDGEIMNDSQYRERRAERRQHQHQTPLSSPIRSPPQLPSPRNSFERSPSRDEYQHHHTLSSPTKLQRRMPLKTGGSGGARQAPGQSPYRSSMPPSTHANSTSSRHNMMLSSVTAPTVVPVPPPSFHYPQRRRPQPLSSEPLRVSPSGGRGNRRATAVAMGVKHYASMDVVMVDVGDCENKMRY</sequence>